<keyword evidence="1" id="KW-0472">Membrane</keyword>
<evidence type="ECO:0000256" key="1">
    <source>
        <dbReference type="SAM" id="Phobius"/>
    </source>
</evidence>
<evidence type="ECO:0000313" key="2">
    <source>
        <dbReference type="EMBL" id="KTF04812.1"/>
    </source>
</evidence>
<dbReference type="Proteomes" id="UP001225576">
    <property type="component" value="Unassembled WGS sequence"/>
</dbReference>
<dbReference type="PATRIC" id="fig|59561.3.peg.112"/>
<organism evidence="2 4">
    <name type="scientific">Trueperella bernardiae</name>
    <dbReference type="NCBI Taxonomy" id="59561"/>
    <lineage>
        <taxon>Bacteria</taxon>
        <taxon>Bacillati</taxon>
        <taxon>Actinomycetota</taxon>
        <taxon>Actinomycetes</taxon>
        <taxon>Actinomycetales</taxon>
        <taxon>Actinomycetaceae</taxon>
        <taxon>Trueperella</taxon>
    </lineage>
</organism>
<evidence type="ECO:0000313" key="4">
    <source>
        <dbReference type="Proteomes" id="UP000054404"/>
    </source>
</evidence>
<gene>
    <name evidence="2" type="ORF">AQZ59_00112</name>
    <name evidence="3" type="ORF">QP858_02065</name>
</gene>
<reference evidence="3" key="2">
    <citation type="submission" date="2023-05" db="EMBL/GenBank/DDBJ databases">
        <title>Genomic Catalog of Human Bladder Bacteria.</title>
        <authorList>
            <person name="Du J."/>
        </authorList>
    </citation>
    <scope>NUCLEOTIDE SEQUENCE</scope>
    <source>
        <strain evidence="3">UMB1304A</strain>
    </source>
</reference>
<sequence length="130" mass="13813">MSIAVDRQRAWNAPTSRPVIEMPGLSVVPTPAPARGFWGAVLMCALLLIGSFSVAFHLNTRMVQGAYEIKNISVELNEAAAREATLKKDVIAVATPQQLRARAEGLGLVPATNALHVDLETGVITAPAQD</sequence>
<dbReference type="EMBL" id="LNIZ01000001">
    <property type="protein sequence ID" value="KTF04812.1"/>
    <property type="molecule type" value="Genomic_DNA"/>
</dbReference>
<evidence type="ECO:0000313" key="3">
    <source>
        <dbReference type="EMBL" id="MDK8601243.1"/>
    </source>
</evidence>
<protein>
    <recommendedName>
        <fullName evidence="5">Cell division protein FtsL</fullName>
    </recommendedName>
</protein>
<dbReference type="STRING" id="59561.AQZ59_00112"/>
<dbReference type="EMBL" id="JASPDQ010000003">
    <property type="protein sequence ID" value="MDK8601243.1"/>
    <property type="molecule type" value="Genomic_DNA"/>
</dbReference>
<dbReference type="AlphaFoldDB" id="A0A0W1KMQ4"/>
<name>A0A0W1KMQ4_9ACTO</name>
<proteinExistence type="predicted"/>
<reference evidence="2 4" key="1">
    <citation type="submission" date="2015-11" db="EMBL/GenBank/DDBJ databases">
        <title>Draft Genome Sequence of the Type Strain Trueperella bernardiae LCDC 89-0504T, Isolated from Blood Culture.</title>
        <authorList>
            <person name="Bernier A.-M."/>
            <person name="Bernard K."/>
        </authorList>
    </citation>
    <scope>NUCLEOTIDE SEQUENCE [LARGE SCALE GENOMIC DNA]</scope>
    <source>
        <strain evidence="2 4">LCDC 89-0504</strain>
    </source>
</reference>
<comment type="caution">
    <text evidence="2">The sequence shown here is derived from an EMBL/GenBank/DDBJ whole genome shotgun (WGS) entry which is preliminary data.</text>
</comment>
<keyword evidence="1" id="KW-1133">Transmembrane helix</keyword>
<dbReference type="OrthoDB" id="3267558at2"/>
<evidence type="ECO:0008006" key="5">
    <source>
        <dbReference type="Google" id="ProtNLM"/>
    </source>
</evidence>
<dbReference type="RefSeq" id="WP_062612169.1">
    <property type="nucleotide sequence ID" value="NZ_CALTZF010000004.1"/>
</dbReference>
<accession>A0A0W1KMQ4</accession>
<dbReference type="Proteomes" id="UP000054404">
    <property type="component" value="Unassembled WGS sequence"/>
</dbReference>
<keyword evidence="4" id="KW-1185">Reference proteome</keyword>
<feature type="transmembrane region" description="Helical" evidence="1">
    <location>
        <begin position="37"/>
        <end position="58"/>
    </location>
</feature>
<keyword evidence="1" id="KW-0812">Transmembrane</keyword>